<gene>
    <name evidence="1" type="ORF">LKMONMHP_3508</name>
</gene>
<evidence type="ECO:0000313" key="2">
    <source>
        <dbReference type="Proteomes" id="UP001055156"/>
    </source>
</evidence>
<evidence type="ECO:0000313" key="1">
    <source>
        <dbReference type="EMBL" id="GJE28635.1"/>
    </source>
</evidence>
<keyword evidence="2" id="KW-1185">Reference proteome</keyword>
<dbReference type="Proteomes" id="UP001055156">
    <property type="component" value="Unassembled WGS sequence"/>
</dbReference>
<evidence type="ECO:0008006" key="3">
    <source>
        <dbReference type="Google" id="ProtNLM"/>
    </source>
</evidence>
<sequence length="82" mass="8508">MGETLGHSQGGFSTKLHLRAEAGGKPMTAVLTAGERHAPFALDALMDRGAVPRTCGRDGRQVIGAIPVRRPVAASENVGSSR</sequence>
<reference evidence="1" key="2">
    <citation type="submission" date="2021-08" db="EMBL/GenBank/DDBJ databases">
        <authorList>
            <person name="Tani A."/>
            <person name="Ola A."/>
            <person name="Ogura Y."/>
            <person name="Katsura K."/>
            <person name="Hayashi T."/>
        </authorList>
    </citation>
    <scope>NUCLEOTIDE SEQUENCE</scope>
    <source>
        <strain evidence="1">NBRC 15689</strain>
    </source>
</reference>
<reference evidence="1" key="1">
    <citation type="journal article" date="2021" name="Front. Microbiol.">
        <title>Comprehensive Comparative Genomics and Phenotyping of Methylobacterium Species.</title>
        <authorList>
            <person name="Alessa O."/>
            <person name="Ogura Y."/>
            <person name="Fujitani Y."/>
            <person name="Takami H."/>
            <person name="Hayashi T."/>
            <person name="Sahin N."/>
            <person name="Tani A."/>
        </authorList>
    </citation>
    <scope>NUCLEOTIDE SEQUENCE</scope>
    <source>
        <strain evidence="1">NBRC 15689</strain>
    </source>
</reference>
<name>A0ABQ4TAE2_METOR</name>
<protein>
    <recommendedName>
        <fullName evidence="3">Transposase</fullName>
    </recommendedName>
</protein>
<accession>A0ABQ4TAE2</accession>
<proteinExistence type="predicted"/>
<comment type="caution">
    <text evidence="1">The sequence shown here is derived from an EMBL/GenBank/DDBJ whole genome shotgun (WGS) entry which is preliminary data.</text>
</comment>
<organism evidence="1 2">
    <name type="scientific">Methylobacterium organophilum</name>
    <dbReference type="NCBI Taxonomy" id="410"/>
    <lineage>
        <taxon>Bacteria</taxon>
        <taxon>Pseudomonadati</taxon>
        <taxon>Pseudomonadota</taxon>
        <taxon>Alphaproteobacteria</taxon>
        <taxon>Hyphomicrobiales</taxon>
        <taxon>Methylobacteriaceae</taxon>
        <taxon>Methylobacterium</taxon>
    </lineage>
</organism>
<dbReference type="EMBL" id="BPQV01000011">
    <property type="protein sequence ID" value="GJE28635.1"/>
    <property type="molecule type" value="Genomic_DNA"/>
</dbReference>